<gene>
    <name evidence="2" type="ORF">EST38_g12175</name>
</gene>
<feature type="compositionally biased region" description="Low complexity" evidence="1">
    <location>
        <begin position="184"/>
        <end position="194"/>
    </location>
</feature>
<sequence>MLLSLLCNPIPRQASFPPTTTISLHVSQRKFHALNFQFSGIPHDLMPNRPVNNIRHVGNANIGDNFGIISQGAGPIDASAHWHQARIGQQTNAIAGHQYQFVNVHLGEVLSGLIRLLNPILDASHTRNRKTSPPDSECFPGTREKVVKEITTWTDAAVDSTWPPVTVDEAASSDGPGVLQWEVSSDGSDGSGDSDSSDDSDDSDGSDDNEGSDDVVLYRTTPISIGFTASQAAANLPFH</sequence>
<dbReference type="AlphaFoldDB" id="A0A4Q2D3S9"/>
<reference evidence="2 3" key="1">
    <citation type="submission" date="2019-01" db="EMBL/GenBank/DDBJ databases">
        <title>Draft genome sequence of Psathyrella aberdarensis IHI B618.</title>
        <authorList>
            <person name="Buettner E."/>
            <person name="Kellner H."/>
        </authorList>
    </citation>
    <scope>NUCLEOTIDE SEQUENCE [LARGE SCALE GENOMIC DNA]</scope>
    <source>
        <strain evidence="2 3">IHI B618</strain>
    </source>
</reference>
<organism evidence="2 3">
    <name type="scientific">Candolleomyces aberdarensis</name>
    <dbReference type="NCBI Taxonomy" id="2316362"/>
    <lineage>
        <taxon>Eukaryota</taxon>
        <taxon>Fungi</taxon>
        <taxon>Dikarya</taxon>
        <taxon>Basidiomycota</taxon>
        <taxon>Agaricomycotina</taxon>
        <taxon>Agaricomycetes</taxon>
        <taxon>Agaricomycetidae</taxon>
        <taxon>Agaricales</taxon>
        <taxon>Agaricineae</taxon>
        <taxon>Psathyrellaceae</taxon>
        <taxon>Candolleomyces</taxon>
    </lineage>
</organism>
<feature type="compositionally biased region" description="Acidic residues" evidence="1">
    <location>
        <begin position="195"/>
        <end position="213"/>
    </location>
</feature>
<keyword evidence="3" id="KW-1185">Reference proteome</keyword>
<proteinExistence type="predicted"/>
<dbReference type="Proteomes" id="UP000290288">
    <property type="component" value="Unassembled WGS sequence"/>
</dbReference>
<evidence type="ECO:0000256" key="1">
    <source>
        <dbReference type="SAM" id="MobiDB-lite"/>
    </source>
</evidence>
<name>A0A4Q2D3S9_9AGAR</name>
<accession>A0A4Q2D3S9</accession>
<comment type="caution">
    <text evidence="2">The sequence shown here is derived from an EMBL/GenBank/DDBJ whole genome shotgun (WGS) entry which is preliminary data.</text>
</comment>
<dbReference type="EMBL" id="SDEE01000855">
    <property type="protein sequence ID" value="RXW13679.1"/>
    <property type="molecule type" value="Genomic_DNA"/>
</dbReference>
<protein>
    <submittedName>
        <fullName evidence="2">Uncharacterized protein</fullName>
    </submittedName>
</protein>
<feature type="region of interest" description="Disordered" evidence="1">
    <location>
        <begin position="160"/>
        <end position="217"/>
    </location>
</feature>
<evidence type="ECO:0000313" key="3">
    <source>
        <dbReference type="Proteomes" id="UP000290288"/>
    </source>
</evidence>
<evidence type="ECO:0000313" key="2">
    <source>
        <dbReference type="EMBL" id="RXW13679.1"/>
    </source>
</evidence>